<dbReference type="GO" id="GO:0016020">
    <property type="term" value="C:membrane"/>
    <property type="evidence" value="ECO:0007669"/>
    <property type="project" value="UniProtKB-SubCell"/>
</dbReference>
<dbReference type="Pfam" id="PF01699">
    <property type="entry name" value="Na_Ca_ex"/>
    <property type="match status" value="1"/>
</dbReference>
<dbReference type="AlphaFoldDB" id="A0A1Y1ZAT1"/>
<feature type="domain" description="Sodium/calcium exchanger membrane region" evidence="8">
    <location>
        <begin position="106"/>
        <end position="203"/>
    </location>
</feature>
<evidence type="ECO:0000256" key="7">
    <source>
        <dbReference type="SAM" id="Phobius"/>
    </source>
</evidence>
<dbReference type="STRING" id="1314790.A0A1Y1ZAT1"/>
<dbReference type="InterPro" id="IPR044880">
    <property type="entry name" value="NCX_ion-bd_dom_sf"/>
</dbReference>
<dbReference type="Gene3D" id="1.20.1420.30">
    <property type="entry name" value="NCX, central ion-binding region"/>
    <property type="match status" value="1"/>
</dbReference>
<dbReference type="PANTHER" id="PTHR12266">
    <property type="entry name" value="NA+/CA2+ K+ INDEPENDENT EXCHANGER"/>
    <property type="match status" value="1"/>
</dbReference>
<reference evidence="9 10" key="1">
    <citation type="submission" date="2016-07" db="EMBL/GenBank/DDBJ databases">
        <title>Pervasive Adenine N6-methylation of Active Genes in Fungi.</title>
        <authorList>
            <consortium name="DOE Joint Genome Institute"/>
            <person name="Mondo S.J."/>
            <person name="Dannebaum R.O."/>
            <person name="Kuo R.C."/>
            <person name="Labutti K."/>
            <person name="Haridas S."/>
            <person name="Kuo A."/>
            <person name="Salamov A."/>
            <person name="Ahrendt S.R."/>
            <person name="Lipzen A."/>
            <person name="Sullivan W."/>
            <person name="Andreopoulos W.B."/>
            <person name="Clum A."/>
            <person name="Lindquist E."/>
            <person name="Daum C."/>
            <person name="Ramamoorthy G.K."/>
            <person name="Gryganskyi A."/>
            <person name="Culley D."/>
            <person name="Magnuson J.K."/>
            <person name="James T.Y."/>
            <person name="O'Malley M.A."/>
            <person name="Stajich J.E."/>
            <person name="Spatafora J.W."/>
            <person name="Visel A."/>
            <person name="Grigoriev I.V."/>
        </authorList>
    </citation>
    <scope>NUCLEOTIDE SEQUENCE [LARGE SCALE GENOMIC DNA]</scope>
    <source>
        <strain evidence="9 10">CBS 931.73</strain>
    </source>
</reference>
<keyword evidence="4 7" id="KW-0812">Transmembrane</keyword>
<accession>A0A1Y1ZAT1</accession>
<evidence type="ECO:0000313" key="9">
    <source>
        <dbReference type="EMBL" id="ORY07204.1"/>
    </source>
</evidence>
<dbReference type="GO" id="GO:0006874">
    <property type="term" value="P:intracellular calcium ion homeostasis"/>
    <property type="evidence" value="ECO:0007669"/>
    <property type="project" value="TreeGrafter"/>
</dbReference>
<feature type="transmembrane region" description="Helical" evidence="7">
    <location>
        <begin position="278"/>
        <end position="295"/>
    </location>
</feature>
<feature type="transmembrane region" description="Helical" evidence="7">
    <location>
        <begin position="307"/>
        <end position="325"/>
    </location>
</feature>
<dbReference type="OrthoDB" id="407410at2759"/>
<name>A0A1Y1ZAT1_9FUNG</name>
<keyword evidence="5 7" id="KW-1133">Transmembrane helix</keyword>
<evidence type="ECO:0000259" key="8">
    <source>
        <dbReference type="Pfam" id="PF01699"/>
    </source>
</evidence>
<dbReference type="Proteomes" id="UP000193498">
    <property type="component" value="Unassembled WGS sequence"/>
</dbReference>
<evidence type="ECO:0000256" key="4">
    <source>
        <dbReference type="ARBA" id="ARBA00022692"/>
    </source>
</evidence>
<evidence type="ECO:0000256" key="3">
    <source>
        <dbReference type="ARBA" id="ARBA00022448"/>
    </source>
</evidence>
<comment type="caution">
    <text evidence="9">The sequence shown here is derived from an EMBL/GenBank/DDBJ whole genome shotgun (WGS) entry which is preliminary data.</text>
</comment>
<organism evidence="9 10">
    <name type="scientific">Basidiobolus meristosporus CBS 931.73</name>
    <dbReference type="NCBI Taxonomy" id="1314790"/>
    <lineage>
        <taxon>Eukaryota</taxon>
        <taxon>Fungi</taxon>
        <taxon>Fungi incertae sedis</taxon>
        <taxon>Zoopagomycota</taxon>
        <taxon>Entomophthoromycotina</taxon>
        <taxon>Basidiobolomycetes</taxon>
        <taxon>Basidiobolales</taxon>
        <taxon>Basidiobolaceae</taxon>
        <taxon>Basidiobolus</taxon>
    </lineage>
</organism>
<evidence type="ECO:0000256" key="1">
    <source>
        <dbReference type="ARBA" id="ARBA00004141"/>
    </source>
</evidence>
<gene>
    <name evidence="9" type="ORF">K493DRAFT_811</name>
</gene>
<keyword evidence="3" id="KW-0813">Transport</keyword>
<dbReference type="EMBL" id="MCFE01000010">
    <property type="protein sequence ID" value="ORY07204.1"/>
    <property type="molecule type" value="Genomic_DNA"/>
</dbReference>
<keyword evidence="10" id="KW-1185">Reference proteome</keyword>
<dbReference type="PANTHER" id="PTHR12266:SF0">
    <property type="entry name" value="MITOCHONDRIAL SODIUM_CALCIUM EXCHANGER PROTEIN"/>
    <property type="match status" value="1"/>
</dbReference>
<dbReference type="InterPro" id="IPR051359">
    <property type="entry name" value="CaCA_antiporter"/>
</dbReference>
<sequence>MCHGARLKCQFSDLSLQVTMMFESFLRPRLPLLFFGLFLFFVCTQAQGIESLDEIEQECIHPSKQADPCQFVRMYCGSEAGLINYLELRYCTVSPQNAIWFFALMLFLTIAYFYALFRVSDVHLTTALQSISDYLGLSSEIAGLTLLSFGNGAPDLFTAFAGVSSGDYELIFGSTIGSAMFVLNVVLGSIIIASYFRHKNEVLSFLEQNPPEIPRAGSSFEGEVEQPRPASSSESFVRLRRKLQSITRALRLDACNERSSSYCVIQFRGNSVDRFSHLRNMSIYTIAVFMLLAIFNDGTVHWYDPVILLVYYVFFLAFFIGRHFYLERTARKKKEASLKLNQITSPSSALFRGASFDSVRTFDNNLMVSDSARLFLDAKPVTPGISEGSLKQPVFDIPQLIVTPADIPEDRYILVFGPEQHYLYSNFPLVMIP</sequence>
<evidence type="ECO:0000256" key="6">
    <source>
        <dbReference type="ARBA" id="ARBA00023136"/>
    </source>
</evidence>
<comment type="similarity">
    <text evidence="2">Belongs to the Ca(2+):cation antiporter (CaCA) (TC 2.A.19) family.</text>
</comment>
<evidence type="ECO:0000256" key="5">
    <source>
        <dbReference type="ARBA" id="ARBA00022989"/>
    </source>
</evidence>
<dbReference type="InParanoid" id="A0A1Y1ZAT1"/>
<dbReference type="InterPro" id="IPR004837">
    <property type="entry name" value="NaCa_Exmemb"/>
</dbReference>
<feature type="transmembrane region" description="Helical" evidence="7">
    <location>
        <begin position="98"/>
        <end position="119"/>
    </location>
</feature>
<dbReference type="GO" id="GO:0008324">
    <property type="term" value="F:monoatomic cation transmembrane transporter activity"/>
    <property type="evidence" value="ECO:0007669"/>
    <property type="project" value="TreeGrafter"/>
</dbReference>
<feature type="transmembrane region" description="Helical" evidence="7">
    <location>
        <begin position="170"/>
        <end position="196"/>
    </location>
</feature>
<comment type="subcellular location">
    <subcellularLocation>
        <location evidence="1">Membrane</location>
        <topology evidence="1">Multi-pass membrane protein</topology>
    </subcellularLocation>
</comment>
<evidence type="ECO:0000313" key="10">
    <source>
        <dbReference type="Proteomes" id="UP000193498"/>
    </source>
</evidence>
<proteinExistence type="inferred from homology"/>
<protein>
    <recommendedName>
        <fullName evidence="8">Sodium/calcium exchanger membrane region domain-containing protein</fullName>
    </recommendedName>
</protein>
<evidence type="ECO:0000256" key="2">
    <source>
        <dbReference type="ARBA" id="ARBA00008170"/>
    </source>
</evidence>
<keyword evidence="6 7" id="KW-0472">Membrane</keyword>